<feature type="compositionally biased region" description="Polar residues" evidence="3">
    <location>
        <begin position="184"/>
        <end position="194"/>
    </location>
</feature>
<dbReference type="GO" id="GO:0008270">
    <property type="term" value="F:zinc ion binding"/>
    <property type="evidence" value="ECO:0007669"/>
    <property type="project" value="UniProtKB-KW"/>
</dbReference>
<organism evidence="6 7">
    <name type="scientific">Ananas comosus</name>
    <name type="common">Pineapple</name>
    <name type="synonym">Ananas ananas</name>
    <dbReference type="NCBI Taxonomy" id="4615"/>
    <lineage>
        <taxon>Eukaryota</taxon>
        <taxon>Viridiplantae</taxon>
        <taxon>Streptophyta</taxon>
        <taxon>Embryophyta</taxon>
        <taxon>Tracheophyta</taxon>
        <taxon>Spermatophyta</taxon>
        <taxon>Magnoliopsida</taxon>
        <taxon>Liliopsida</taxon>
        <taxon>Poales</taxon>
        <taxon>Bromeliaceae</taxon>
        <taxon>Bromelioideae</taxon>
        <taxon>Ananas</taxon>
    </lineage>
</organism>
<dbReference type="InterPro" id="IPR036875">
    <property type="entry name" value="Znf_CCHC_sf"/>
</dbReference>
<dbReference type="InterPro" id="IPR035979">
    <property type="entry name" value="RBD_domain_sf"/>
</dbReference>
<feature type="compositionally biased region" description="Basic and acidic residues" evidence="3">
    <location>
        <begin position="148"/>
        <end position="173"/>
    </location>
</feature>
<dbReference type="Proteomes" id="UP000092600">
    <property type="component" value="Unassembled WGS sequence"/>
</dbReference>
<dbReference type="SMART" id="SM00360">
    <property type="entry name" value="RRM"/>
    <property type="match status" value="1"/>
</dbReference>
<feature type="compositionally biased region" description="Polar residues" evidence="3">
    <location>
        <begin position="94"/>
        <end position="106"/>
    </location>
</feature>
<keyword evidence="1" id="KW-0479">Metal-binding</keyword>
<dbReference type="PROSITE" id="PS50102">
    <property type="entry name" value="RRM"/>
    <property type="match status" value="1"/>
</dbReference>
<feature type="region of interest" description="Disordered" evidence="3">
    <location>
        <begin position="294"/>
        <end position="434"/>
    </location>
</feature>
<keyword evidence="1" id="KW-0863">Zinc-finger</keyword>
<accession>A0A199VIE0</accession>
<comment type="caution">
    <text evidence="6">The sequence shown here is derived from an EMBL/GenBank/DDBJ whole genome shotgun (WGS) entry which is preliminary data.</text>
</comment>
<dbReference type="SUPFAM" id="SSF57756">
    <property type="entry name" value="Retrovirus zinc finger-like domains"/>
    <property type="match status" value="1"/>
</dbReference>
<dbReference type="EMBL" id="LSRQ01001777">
    <property type="protein sequence ID" value="OAY76520.1"/>
    <property type="molecule type" value="Genomic_DNA"/>
</dbReference>
<dbReference type="Gene3D" id="3.30.70.330">
    <property type="match status" value="1"/>
</dbReference>
<keyword evidence="2" id="KW-0694">RNA-binding</keyword>
<evidence type="ECO:0000313" key="6">
    <source>
        <dbReference type="EMBL" id="OAY76520.1"/>
    </source>
</evidence>
<feature type="compositionally biased region" description="Low complexity" evidence="3">
    <location>
        <begin position="405"/>
        <end position="421"/>
    </location>
</feature>
<dbReference type="GO" id="GO:0003723">
    <property type="term" value="F:RNA binding"/>
    <property type="evidence" value="ECO:0007669"/>
    <property type="project" value="UniProtKB-UniRule"/>
</dbReference>
<dbReference type="Gene3D" id="4.10.60.10">
    <property type="entry name" value="Zinc finger, CCHC-type"/>
    <property type="match status" value="1"/>
</dbReference>
<feature type="compositionally biased region" description="Basic and acidic residues" evidence="3">
    <location>
        <begin position="109"/>
        <end position="130"/>
    </location>
</feature>
<dbReference type="PANTHER" id="PTHR48038">
    <property type="entry name" value="RIBONUCLEOPROTEIN RB97D"/>
    <property type="match status" value="1"/>
</dbReference>
<feature type="domain" description="CCHC-type" evidence="5">
    <location>
        <begin position="219"/>
        <end position="234"/>
    </location>
</feature>
<dbReference type="InterPro" id="IPR012677">
    <property type="entry name" value="Nucleotide-bd_a/b_plait_sf"/>
</dbReference>
<dbReference type="InterPro" id="IPR000504">
    <property type="entry name" value="RRM_dom"/>
</dbReference>
<evidence type="ECO:0000259" key="5">
    <source>
        <dbReference type="PROSITE" id="PS50158"/>
    </source>
</evidence>
<dbReference type="AlphaFoldDB" id="A0A199VIE0"/>
<evidence type="ECO:0000256" key="3">
    <source>
        <dbReference type="SAM" id="MobiDB-lite"/>
    </source>
</evidence>
<name>A0A199VIE0_ANACO</name>
<evidence type="ECO:0000256" key="1">
    <source>
        <dbReference type="PROSITE-ProRule" id="PRU00047"/>
    </source>
</evidence>
<feature type="domain" description="RRM" evidence="4">
    <location>
        <begin position="3"/>
        <end position="72"/>
    </location>
</feature>
<feature type="compositionally biased region" description="Low complexity" evidence="3">
    <location>
        <begin position="336"/>
        <end position="395"/>
    </location>
</feature>
<dbReference type="SMART" id="SM00343">
    <property type="entry name" value="ZnF_C2HC"/>
    <property type="match status" value="1"/>
</dbReference>
<protein>
    <submittedName>
        <fullName evidence="6">Serine/arginine-rich splicing factor 4</fullName>
    </submittedName>
</protein>
<evidence type="ECO:0000256" key="2">
    <source>
        <dbReference type="PROSITE-ProRule" id="PRU00176"/>
    </source>
</evidence>
<evidence type="ECO:0000313" key="7">
    <source>
        <dbReference type="Proteomes" id="UP000092600"/>
    </source>
</evidence>
<dbReference type="InterPro" id="IPR001878">
    <property type="entry name" value="Znf_CCHC"/>
</dbReference>
<sequence>MQMSLHIGRLSSHARRGDLERAFRRFGRCSVQLKDGYGFVIYEVIANAERALRALRGKIICGEQISLNWSNRQPQPFQRFTKGSRFNEPYQGKDFSTYNHEVNHTGNAPDKEANEINDDMKDSKDNKSESLKGMMVDEDGAVEPNPLENDRWGENGNESDRYEPYHGYERRDENENENFLKGSSYESPNRGNSQKNRRGKRPTEYFDAKPDSSKPQLICYNCGLVGHIKRNCQQIKARHKEFKFNHRGYEMNLRDRRKVMLKRFRPNSWERSRRLHDGKKFLYEKTGRADKMSDISAETAKLRRDSKRRKRRRLEEEDFKQGFKNMRTGGRRYCRSSRSSDSCTTSSWSCSRSKRSASGTSSSSQSKLASSRSPSQSVSSRLRSASKSSRFQSRSSRTRSRSRSGSRSSSSFPQSLSLSVSLEHKPTPPTVGGQVEVLMNGNDAQNDVERHTLSCKAEYNENHSCGNLSKGDTVVPDKCERNNSLRLTTEELCLALRHYGLETPQEGQLDLSTEEYFGAARLWPWEIVYCRQRKKGPISTENYARRLEQNREYGIVDTYIRSSSGWWECNQHECNQNVP</sequence>
<dbReference type="PANTHER" id="PTHR48038:SF2">
    <property type="entry name" value="OS02G0536400 PROTEIN"/>
    <property type="match status" value="1"/>
</dbReference>
<feature type="compositionally biased region" description="Basic and acidic residues" evidence="3">
    <location>
        <begin position="201"/>
        <end position="210"/>
    </location>
</feature>
<feature type="region of interest" description="Disordered" evidence="3">
    <location>
        <begin position="76"/>
        <end position="210"/>
    </location>
</feature>
<evidence type="ECO:0000259" key="4">
    <source>
        <dbReference type="PROSITE" id="PS50102"/>
    </source>
</evidence>
<dbReference type="STRING" id="4615.A0A199VIE0"/>
<gene>
    <name evidence="6" type="ORF">ACMD2_03476</name>
</gene>
<keyword evidence="1" id="KW-0862">Zinc</keyword>
<dbReference type="SUPFAM" id="SSF54928">
    <property type="entry name" value="RNA-binding domain, RBD"/>
    <property type="match status" value="1"/>
</dbReference>
<dbReference type="Pfam" id="PF00076">
    <property type="entry name" value="RRM_1"/>
    <property type="match status" value="1"/>
</dbReference>
<proteinExistence type="predicted"/>
<dbReference type="PROSITE" id="PS50158">
    <property type="entry name" value="ZF_CCHC"/>
    <property type="match status" value="1"/>
</dbReference>
<reference evidence="6 7" key="1">
    <citation type="journal article" date="2016" name="DNA Res.">
        <title>The draft genome of MD-2 pineapple using hybrid error correction of long reads.</title>
        <authorList>
            <person name="Redwan R.M."/>
            <person name="Saidin A."/>
            <person name="Kumar S.V."/>
        </authorList>
    </citation>
    <scope>NUCLEOTIDE SEQUENCE [LARGE SCALE GENOMIC DNA]</scope>
    <source>
        <strain evidence="7">cv. MD2</strain>
        <tissue evidence="6">Leaf</tissue>
    </source>
</reference>
<dbReference type="Pfam" id="PF00098">
    <property type="entry name" value="zf-CCHC"/>
    <property type="match status" value="1"/>
</dbReference>